<dbReference type="Proteomes" id="UP000515153">
    <property type="component" value="Chromosome I"/>
</dbReference>
<dbReference type="KEGG" id="pgri:PgNI_05256"/>
<keyword evidence="2" id="KW-0732">Signal</keyword>
<feature type="compositionally biased region" description="Basic and acidic residues" evidence="1">
    <location>
        <begin position="69"/>
        <end position="80"/>
    </location>
</feature>
<evidence type="ECO:0000256" key="2">
    <source>
        <dbReference type="SAM" id="SignalP"/>
    </source>
</evidence>
<protein>
    <submittedName>
        <fullName evidence="4">Uncharacterized protein</fullName>
    </submittedName>
</protein>
<name>A0A6P8B5K7_PYRGI</name>
<reference evidence="4" key="3">
    <citation type="submission" date="2025-08" db="UniProtKB">
        <authorList>
            <consortium name="RefSeq"/>
        </authorList>
    </citation>
    <scope>IDENTIFICATION</scope>
    <source>
        <strain evidence="4">NI907</strain>
    </source>
</reference>
<feature type="signal peptide" evidence="2">
    <location>
        <begin position="1"/>
        <end position="28"/>
    </location>
</feature>
<feature type="region of interest" description="Disordered" evidence="1">
    <location>
        <begin position="47"/>
        <end position="86"/>
    </location>
</feature>
<gene>
    <name evidence="4" type="ORF">PgNI_05256</name>
</gene>
<accession>A0A6P8B5K7</accession>
<evidence type="ECO:0000313" key="4">
    <source>
        <dbReference type="RefSeq" id="XP_030982467.1"/>
    </source>
</evidence>
<keyword evidence="3" id="KW-1185">Reference proteome</keyword>
<sequence>MGNGPLKMRFPVVFHVLTALTLSASVFGAPVPSPLGESSGRAAVTADLGQSHSGSGIGRSSSIPATDQEEGRLDLDEAGKDKKKGRFSEACRTVHYNARYVCDKHFRERQYSITENKDYHEWLKENKPYHHGVYNKSGDTITSGDLEKLFPKYPSGRSATHN</sequence>
<reference evidence="4" key="2">
    <citation type="submission" date="2019-10" db="EMBL/GenBank/DDBJ databases">
        <authorList>
            <consortium name="NCBI Genome Project"/>
        </authorList>
    </citation>
    <scope>NUCLEOTIDE SEQUENCE</scope>
    <source>
        <strain evidence="4">NI907</strain>
    </source>
</reference>
<reference evidence="3 4" key="1">
    <citation type="journal article" date="2019" name="Mol. Biol. Evol.">
        <title>Blast fungal genomes show frequent chromosomal changes, gene gains and losses, and effector gene turnover.</title>
        <authorList>
            <person name="Gomez Luciano L.B."/>
            <person name="Jason Tsai I."/>
            <person name="Chuma I."/>
            <person name="Tosa Y."/>
            <person name="Chen Y.H."/>
            <person name="Li J.Y."/>
            <person name="Li M.Y."/>
            <person name="Jade Lu M.Y."/>
            <person name="Nakayashiki H."/>
            <person name="Li W.H."/>
        </authorList>
    </citation>
    <scope>NUCLEOTIDE SEQUENCE [LARGE SCALE GENOMIC DNA]</scope>
    <source>
        <strain evidence="3 4">NI907</strain>
    </source>
</reference>
<dbReference type="GeneID" id="41960199"/>
<evidence type="ECO:0000313" key="3">
    <source>
        <dbReference type="Proteomes" id="UP000515153"/>
    </source>
</evidence>
<dbReference type="AlphaFoldDB" id="A0A6P8B5K7"/>
<proteinExistence type="predicted"/>
<feature type="chain" id="PRO_5028131257" evidence="2">
    <location>
        <begin position="29"/>
        <end position="162"/>
    </location>
</feature>
<evidence type="ECO:0000256" key="1">
    <source>
        <dbReference type="SAM" id="MobiDB-lite"/>
    </source>
</evidence>
<dbReference type="RefSeq" id="XP_030982467.1">
    <property type="nucleotide sequence ID" value="XM_031125290.1"/>
</dbReference>
<organism evidence="3 4">
    <name type="scientific">Pyricularia grisea</name>
    <name type="common">Crabgrass-specific blast fungus</name>
    <name type="synonym">Magnaporthe grisea</name>
    <dbReference type="NCBI Taxonomy" id="148305"/>
    <lineage>
        <taxon>Eukaryota</taxon>
        <taxon>Fungi</taxon>
        <taxon>Dikarya</taxon>
        <taxon>Ascomycota</taxon>
        <taxon>Pezizomycotina</taxon>
        <taxon>Sordariomycetes</taxon>
        <taxon>Sordariomycetidae</taxon>
        <taxon>Magnaporthales</taxon>
        <taxon>Pyriculariaceae</taxon>
        <taxon>Pyricularia</taxon>
    </lineage>
</organism>
<feature type="compositionally biased region" description="Low complexity" evidence="1">
    <location>
        <begin position="49"/>
        <end position="62"/>
    </location>
</feature>